<dbReference type="OrthoDB" id="9768499at2"/>
<sequence>MAISKHRLRHYLQEILYIIASWIMGGLLFVFVKFNDLPNAFIHKMYPVEPWMNKVNMYGFSILACCILGLVMGLFHTLVYPRLIRTRNIILSIGLRLSVFLLLTATITSIFFHQSGFTIPQTNAGALQSSATGVFLYLTFIEMLVGVVVTLRRNLGSNYFRNFVRNAYFTPTIENRVFMFIDLKNSTEAVEKMGNTAFSSFIQDCFKDLSSLVLDLGGEVYQYVGDEAVVTWEIKPRFNFEDCLLLHYRLAARLSKKNSFYIKNHGISPSFRSSVHSGAVSAAMVGEYKKEIAYHGGVLNLCARLQVVCRDYNADLVVSENIYKMVSHCENYKFLSLTGIVLKGIADKQLVYRVEQL</sequence>
<feature type="transmembrane region" description="Helical" evidence="1">
    <location>
        <begin position="55"/>
        <end position="77"/>
    </location>
</feature>
<organism evidence="3 4">
    <name type="scientific">Flavobacterium zepuense</name>
    <dbReference type="NCBI Taxonomy" id="2593302"/>
    <lineage>
        <taxon>Bacteria</taxon>
        <taxon>Pseudomonadati</taxon>
        <taxon>Bacteroidota</taxon>
        <taxon>Flavobacteriia</taxon>
        <taxon>Flavobacteriales</taxon>
        <taxon>Flavobacteriaceae</taxon>
        <taxon>Flavobacterium</taxon>
    </lineage>
</organism>
<comment type="caution">
    <text evidence="3">The sequence shown here is derived from an EMBL/GenBank/DDBJ whole genome shotgun (WGS) entry which is preliminary data.</text>
</comment>
<feature type="transmembrane region" description="Helical" evidence="1">
    <location>
        <begin position="132"/>
        <end position="151"/>
    </location>
</feature>
<evidence type="ECO:0000256" key="1">
    <source>
        <dbReference type="SAM" id="Phobius"/>
    </source>
</evidence>
<keyword evidence="1" id="KW-0812">Transmembrane</keyword>
<dbReference type="SUPFAM" id="SSF55073">
    <property type="entry name" value="Nucleotide cyclase"/>
    <property type="match status" value="1"/>
</dbReference>
<keyword evidence="1" id="KW-0472">Membrane</keyword>
<dbReference type="AlphaFoldDB" id="A0A552V9R7"/>
<evidence type="ECO:0000313" key="3">
    <source>
        <dbReference type="EMBL" id="TRW27216.1"/>
    </source>
</evidence>
<dbReference type="Proteomes" id="UP000320643">
    <property type="component" value="Unassembled WGS sequence"/>
</dbReference>
<dbReference type="GO" id="GO:0009190">
    <property type="term" value="P:cyclic nucleotide biosynthetic process"/>
    <property type="evidence" value="ECO:0007669"/>
    <property type="project" value="InterPro"/>
</dbReference>
<feature type="transmembrane region" description="Helical" evidence="1">
    <location>
        <begin position="89"/>
        <end position="112"/>
    </location>
</feature>
<reference evidence="3 4" key="1">
    <citation type="submission" date="2019-07" db="EMBL/GenBank/DDBJ databases">
        <title>Flavobacterium sp. nov., isolated from glacier ice.</title>
        <authorList>
            <person name="Liu Q."/>
            <person name="Xin Y.-H."/>
        </authorList>
    </citation>
    <scope>NUCLEOTIDE SEQUENCE [LARGE SCALE GENOMIC DNA]</scope>
    <source>
        <strain evidence="3 4">ZT4R6</strain>
    </source>
</reference>
<dbReference type="Pfam" id="PF00211">
    <property type="entry name" value="Guanylate_cyc"/>
    <property type="match status" value="1"/>
</dbReference>
<keyword evidence="4" id="KW-1185">Reference proteome</keyword>
<keyword evidence="1" id="KW-1133">Transmembrane helix</keyword>
<evidence type="ECO:0000259" key="2">
    <source>
        <dbReference type="PROSITE" id="PS50125"/>
    </source>
</evidence>
<gene>
    <name evidence="3" type="ORF">FMM05_00835</name>
</gene>
<feature type="transmembrane region" description="Helical" evidence="1">
    <location>
        <begin position="15"/>
        <end position="35"/>
    </location>
</feature>
<evidence type="ECO:0000313" key="4">
    <source>
        <dbReference type="Proteomes" id="UP000320643"/>
    </source>
</evidence>
<dbReference type="GO" id="GO:0035556">
    <property type="term" value="P:intracellular signal transduction"/>
    <property type="evidence" value="ECO:0007669"/>
    <property type="project" value="InterPro"/>
</dbReference>
<dbReference type="Gene3D" id="3.30.70.1230">
    <property type="entry name" value="Nucleotide cyclase"/>
    <property type="match status" value="1"/>
</dbReference>
<dbReference type="CDD" id="cd07302">
    <property type="entry name" value="CHD"/>
    <property type="match status" value="1"/>
</dbReference>
<protein>
    <recommendedName>
        <fullName evidence="2">Guanylate cyclase domain-containing protein</fullName>
    </recommendedName>
</protein>
<dbReference type="InterPro" id="IPR001054">
    <property type="entry name" value="A/G_cyclase"/>
</dbReference>
<dbReference type="PROSITE" id="PS50125">
    <property type="entry name" value="GUANYLATE_CYCLASE_2"/>
    <property type="match status" value="1"/>
</dbReference>
<dbReference type="RefSeq" id="WP_143371442.1">
    <property type="nucleotide sequence ID" value="NZ_VJVZ01000001.1"/>
</dbReference>
<name>A0A552V9R7_9FLAO</name>
<dbReference type="GO" id="GO:0004016">
    <property type="term" value="F:adenylate cyclase activity"/>
    <property type="evidence" value="ECO:0007669"/>
    <property type="project" value="UniProtKB-ARBA"/>
</dbReference>
<dbReference type="EMBL" id="VJVZ01000001">
    <property type="protein sequence ID" value="TRW27216.1"/>
    <property type="molecule type" value="Genomic_DNA"/>
</dbReference>
<proteinExistence type="predicted"/>
<feature type="domain" description="Guanylate cyclase" evidence="2">
    <location>
        <begin position="177"/>
        <end position="306"/>
    </location>
</feature>
<dbReference type="InterPro" id="IPR029787">
    <property type="entry name" value="Nucleotide_cyclase"/>
</dbReference>
<accession>A0A552V9R7</accession>